<feature type="region of interest" description="Disordered" evidence="4">
    <location>
        <begin position="1"/>
        <end position="21"/>
    </location>
</feature>
<dbReference type="GO" id="GO:0005634">
    <property type="term" value="C:nucleus"/>
    <property type="evidence" value="ECO:0000318"/>
    <property type="project" value="GO_Central"/>
</dbReference>
<reference evidence="6" key="1">
    <citation type="submission" date="2018-08" db="EMBL/GenBank/DDBJ databases">
        <authorList>
            <person name="Rossello M."/>
        </authorList>
    </citation>
    <scope>NUCLEOTIDE SEQUENCE [LARGE SCALE GENOMIC DNA]</scope>
    <source>
        <strain evidence="6">cv. Chinese Spring</strain>
    </source>
</reference>
<evidence type="ECO:0000313" key="7">
    <source>
        <dbReference type="Proteomes" id="UP000019116"/>
    </source>
</evidence>
<name>A0A3B6C2V7_WHEAT</name>
<evidence type="ECO:0000256" key="1">
    <source>
        <dbReference type="ARBA" id="ARBA00022942"/>
    </source>
</evidence>
<dbReference type="GO" id="GO:0043161">
    <property type="term" value="P:proteasome-mediated ubiquitin-dependent protein catabolic process"/>
    <property type="evidence" value="ECO:0000318"/>
    <property type="project" value="GO_Central"/>
</dbReference>
<dbReference type="EnsemblPlants" id="TraesCS2B02G196400.1">
    <property type="protein sequence ID" value="TraesCS2B02G196400.1"/>
    <property type="gene ID" value="TraesCS2B02G196400"/>
</dbReference>
<dbReference type="Pfam" id="PF00227">
    <property type="entry name" value="Proteasome"/>
    <property type="match status" value="1"/>
</dbReference>
<evidence type="ECO:0000256" key="3">
    <source>
        <dbReference type="RuleBase" id="RU000551"/>
    </source>
</evidence>
<dbReference type="InterPro" id="IPR050115">
    <property type="entry name" value="Proteasome_alpha"/>
</dbReference>
<comment type="function">
    <text evidence="3">The proteasome is a multicatalytic proteinase complex which is characterized by its ability to cleave peptides with Arg, Phe, Tyr, Leu, and Glu adjacent to the leaving group at neutral or slightly basic pH.</text>
</comment>
<sequence length="291" mass="32081">MSGSVGESRSSRRRTAAKSPRYDRSITVFSPEGRVFQVDYARNSVKLEGITSVAVRGADSVCVITQRTKAPADPLLDTADPPFMHLFQITERLGMLATGMPGHDDTLPFYLSTSVLLTGIFVTEADGRALAQQARNEAAGFRYKWGYEMPPKMLAQWLGDRAQVRTQHDGMRPYRVVATVVGIDEEKGTPELFTCDPAGQVLGHKATSVGLEDQEAIEFLEEAMAGNSSLSFQETMEMAVSALRHVLEDNNQGHDIEVGVVRKNYPTFRTVLRRIYKNPLAGQNILDGEGQ</sequence>
<keyword evidence="3" id="KW-0963">Cytoplasm</keyword>
<dbReference type="Gramene" id="TraesCS2B03G0473800.2">
    <property type="protein sequence ID" value="TraesCS2B03G0473800.2.CDS"/>
    <property type="gene ID" value="TraesCS2B03G0473800"/>
</dbReference>
<dbReference type="Proteomes" id="UP000019116">
    <property type="component" value="Chromosome 2B"/>
</dbReference>
<dbReference type="InterPro" id="IPR000426">
    <property type="entry name" value="Proteasome_asu_N"/>
</dbReference>
<dbReference type="SMART" id="SM00948">
    <property type="entry name" value="Proteasome_A_N"/>
    <property type="match status" value="1"/>
</dbReference>
<dbReference type="OrthoDB" id="431557at2759"/>
<dbReference type="PROSITE" id="PS00388">
    <property type="entry name" value="PROTEASOME_ALPHA_1"/>
    <property type="match status" value="1"/>
</dbReference>
<evidence type="ECO:0000313" key="6">
    <source>
        <dbReference type="EnsemblPlants" id="TraesCS2B02G196400.1"/>
    </source>
</evidence>
<keyword evidence="7" id="KW-1185">Reference proteome</keyword>
<dbReference type="GO" id="GO:0019773">
    <property type="term" value="C:proteasome core complex, alpha-subunit complex"/>
    <property type="evidence" value="ECO:0000318"/>
    <property type="project" value="GO_Central"/>
</dbReference>
<reference evidence="6" key="2">
    <citation type="submission" date="2018-10" db="UniProtKB">
        <authorList>
            <consortium name="EnsemblPlants"/>
        </authorList>
    </citation>
    <scope>IDENTIFICATION</scope>
</reference>
<protein>
    <recommendedName>
        <fullName evidence="3">Proteasome subunit alpha type</fullName>
    </recommendedName>
</protein>
<dbReference type="Gene3D" id="3.60.20.10">
    <property type="entry name" value="Glutamine Phosphoribosylpyrophosphate, subunit 1, domain 1"/>
    <property type="match status" value="1"/>
</dbReference>
<dbReference type="Gramene" id="TraesROB_scaffold_028916_01G000300.1">
    <property type="protein sequence ID" value="TraesROB_scaffold_028916_01G000300.1"/>
    <property type="gene ID" value="TraesROB_scaffold_028916_01G000300"/>
</dbReference>
<keyword evidence="3" id="KW-0539">Nucleus</keyword>
<dbReference type="Gramene" id="TraesCAD_scaffold_022367_01G000300.1">
    <property type="protein sequence ID" value="TraesCAD_scaffold_022367_01G000300.1"/>
    <property type="gene ID" value="TraesCAD_scaffold_022367_01G000300"/>
</dbReference>
<dbReference type="AlphaFoldDB" id="A0A3B6C2V7"/>
<dbReference type="Pfam" id="PF10584">
    <property type="entry name" value="Proteasome_A_N"/>
    <property type="match status" value="1"/>
</dbReference>
<comment type="subunit">
    <text evidence="3">The 20S proteasome core is composed of 28 subunits that are arranged in four stacked rings, resulting in a barrel-shaped structure. The two end rings are each formed by seven alpha subunits, and the two central rings are each formed by seven beta subunits.</text>
</comment>
<accession>A0A3B6C2V7</accession>
<keyword evidence="1 3" id="KW-0647">Proteasome</keyword>
<evidence type="ECO:0000256" key="4">
    <source>
        <dbReference type="SAM" id="MobiDB-lite"/>
    </source>
</evidence>
<dbReference type="STRING" id="4565.A0A3B6C2V7"/>
<feature type="domain" description="Proteasome alpha-type subunits" evidence="5">
    <location>
        <begin position="22"/>
        <end position="44"/>
    </location>
</feature>
<evidence type="ECO:0000259" key="5">
    <source>
        <dbReference type="PROSITE" id="PS00388"/>
    </source>
</evidence>
<dbReference type="InterPro" id="IPR001353">
    <property type="entry name" value="Proteasome_sua/b"/>
</dbReference>
<proteinExistence type="inferred from homology"/>
<organism evidence="6">
    <name type="scientific">Triticum aestivum</name>
    <name type="common">Wheat</name>
    <dbReference type="NCBI Taxonomy" id="4565"/>
    <lineage>
        <taxon>Eukaryota</taxon>
        <taxon>Viridiplantae</taxon>
        <taxon>Streptophyta</taxon>
        <taxon>Embryophyta</taxon>
        <taxon>Tracheophyta</taxon>
        <taxon>Spermatophyta</taxon>
        <taxon>Magnoliopsida</taxon>
        <taxon>Liliopsida</taxon>
        <taxon>Poales</taxon>
        <taxon>Poaceae</taxon>
        <taxon>BOP clade</taxon>
        <taxon>Pooideae</taxon>
        <taxon>Triticodae</taxon>
        <taxon>Triticeae</taxon>
        <taxon>Triticinae</taxon>
        <taxon>Triticum</taxon>
    </lineage>
</organism>
<comment type="similarity">
    <text evidence="3">Belongs to the peptidase T1A family.</text>
</comment>
<dbReference type="GO" id="GO:0005829">
    <property type="term" value="C:cytosol"/>
    <property type="evidence" value="ECO:0000318"/>
    <property type="project" value="GO_Central"/>
</dbReference>
<dbReference type="SUPFAM" id="SSF56235">
    <property type="entry name" value="N-terminal nucleophile aminohydrolases (Ntn hydrolases)"/>
    <property type="match status" value="1"/>
</dbReference>
<dbReference type="InterPro" id="IPR029055">
    <property type="entry name" value="Ntn_hydrolases_N"/>
</dbReference>
<comment type="subunit">
    <text evidence="2">The 26S proteasome consists of a 20S proteasome core and two 19S regulatory subunits. The 20S proteasome core is composed of 28 subunits that are arranged in four stacked rings, resulting in a barrel-shaped structure. The two end rings are each formed by seven alpha subunits, and the two central rings are each formed by seven beta subunits. The catalytic chamber with the active sites is on the inside of the barrel.</text>
</comment>
<dbReference type="Gramene" id="TraesCS2B02G196400.1">
    <property type="protein sequence ID" value="TraesCS2B02G196400.1"/>
    <property type="gene ID" value="TraesCS2B02G196400"/>
</dbReference>
<dbReference type="PANTHER" id="PTHR11599">
    <property type="entry name" value="PROTEASOME SUBUNIT ALPHA/BETA"/>
    <property type="match status" value="1"/>
</dbReference>
<dbReference type="SMR" id="A0A3B6C2V7"/>
<comment type="subcellular location">
    <subcellularLocation>
        <location evidence="3">Cytoplasm</location>
    </subcellularLocation>
    <subcellularLocation>
        <location evidence="3">Nucleus</location>
    </subcellularLocation>
</comment>
<evidence type="ECO:0000256" key="2">
    <source>
        <dbReference type="ARBA" id="ARBA00026071"/>
    </source>
</evidence>